<feature type="region of interest" description="Disordered" evidence="1">
    <location>
        <begin position="158"/>
        <end position="182"/>
    </location>
</feature>
<dbReference type="AlphaFoldDB" id="A0AAV2CV75"/>
<reference evidence="2 3" key="1">
    <citation type="submission" date="2024-04" db="EMBL/GenBank/DDBJ databases">
        <authorList>
            <person name="Fracassetti M."/>
        </authorList>
    </citation>
    <scope>NUCLEOTIDE SEQUENCE [LARGE SCALE GENOMIC DNA]</scope>
</reference>
<organism evidence="2 3">
    <name type="scientific">Linum trigynum</name>
    <dbReference type="NCBI Taxonomy" id="586398"/>
    <lineage>
        <taxon>Eukaryota</taxon>
        <taxon>Viridiplantae</taxon>
        <taxon>Streptophyta</taxon>
        <taxon>Embryophyta</taxon>
        <taxon>Tracheophyta</taxon>
        <taxon>Spermatophyta</taxon>
        <taxon>Magnoliopsida</taxon>
        <taxon>eudicotyledons</taxon>
        <taxon>Gunneridae</taxon>
        <taxon>Pentapetalae</taxon>
        <taxon>rosids</taxon>
        <taxon>fabids</taxon>
        <taxon>Malpighiales</taxon>
        <taxon>Linaceae</taxon>
        <taxon>Linum</taxon>
    </lineage>
</organism>
<name>A0AAV2CV75_9ROSI</name>
<proteinExistence type="predicted"/>
<dbReference type="EMBL" id="OZ034814">
    <property type="protein sequence ID" value="CAL1360367.1"/>
    <property type="molecule type" value="Genomic_DNA"/>
</dbReference>
<protein>
    <submittedName>
        <fullName evidence="2">Uncharacterized protein</fullName>
    </submittedName>
</protein>
<evidence type="ECO:0000313" key="2">
    <source>
        <dbReference type="EMBL" id="CAL1360367.1"/>
    </source>
</evidence>
<sequence length="182" mass="19524">MLGKPLWFDQSTRLGRRMGFPKVCVEMSIDSPFPDSVKLVPDRKPAFSVALEYCNRPLGCQKCRVFGHQCAEPQGEEATGSDQHAEPVTEEVGAVSEGGAGRLILDSILASRGSAQASAESACHNLNVAVANLVKSIEQGVLSEWRNAESVLPSDKEFHSAIEGQSDARVSTPVVNKFPSPS</sequence>
<evidence type="ECO:0000313" key="3">
    <source>
        <dbReference type="Proteomes" id="UP001497516"/>
    </source>
</evidence>
<accession>A0AAV2CV75</accession>
<evidence type="ECO:0000256" key="1">
    <source>
        <dbReference type="SAM" id="MobiDB-lite"/>
    </source>
</evidence>
<gene>
    <name evidence="2" type="ORF">LTRI10_LOCUS7807</name>
</gene>
<keyword evidence="3" id="KW-1185">Reference proteome</keyword>
<dbReference type="Proteomes" id="UP001497516">
    <property type="component" value="Chromosome 10"/>
</dbReference>